<keyword evidence="1" id="KW-0812">Transmembrane</keyword>
<keyword evidence="1" id="KW-1133">Transmembrane helix</keyword>
<name>A0A9X3PEC5_9ACTN</name>
<keyword evidence="1" id="KW-0472">Membrane</keyword>
<proteinExistence type="predicted"/>
<evidence type="ECO:0000313" key="2">
    <source>
        <dbReference type="EMBL" id="MDA1362461.1"/>
    </source>
</evidence>
<dbReference type="EMBL" id="JAPZVP010000024">
    <property type="protein sequence ID" value="MDA1362461.1"/>
    <property type="molecule type" value="Genomic_DNA"/>
</dbReference>
<organism evidence="2 3">
    <name type="scientific">Glycomyces luteolus</name>
    <dbReference type="NCBI Taxonomy" id="2670330"/>
    <lineage>
        <taxon>Bacteria</taxon>
        <taxon>Bacillati</taxon>
        <taxon>Actinomycetota</taxon>
        <taxon>Actinomycetes</taxon>
        <taxon>Glycomycetales</taxon>
        <taxon>Glycomycetaceae</taxon>
        <taxon>Glycomyces</taxon>
    </lineage>
</organism>
<comment type="caution">
    <text evidence="2">The sequence shown here is derived from an EMBL/GenBank/DDBJ whole genome shotgun (WGS) entry which is preliminary data.</text>
</comment>
<feature type="transmembrane region" description="Helical" evidence="1">
    <location>
        <begin position="27"/>
        <end position="48"/>
    </location>
</feature>
<dbReference type="RefSeq" id="WP_270112541.1">
    <property type="nucleotide sequence ID" value="NZ_JAPZVP010000024.1"/>
</dbReference>
<protein>
    <submittedName>
        <fullName evidence="2">Uncharacterized protein</fullName>
    </submittedName>
</protein>
<keyword evidence="3" id="KW-1185">Reference proteome</keyword>
<gene>
    <name evidence="2" type="ORF">O1R50_22755</name>
</gene>
<reference evidence="2" key="1">
    <citation type="submission" date="2022-12" db="EMBL/GenBank/DDBJ databases">
        <title>Gycomyces niveus sp.nov.,a novel actinomycete isolated from soil in Shouguan.</title>
        <authorList>
            <person name="Yang X."/>
        </authorList>
    </citation>
    <scope>NUCLEOTIDE SEQUENCE</scope>
    <source>
        <strain evidence="2">NEAU-A15</strain>
    </source>
</reference>
<evidence type="ECO:0000256" key="1">
    <source>
        <dbReference type="SAM" id="Phobius"/>
    </source>
</evidence>
<evidence type="ECO:0000313" key="3">
    <source>
        <dbReference type="Proteomes" id="UP001146067"/>
    </source>
</evidence>
<dbReference type="Proteomes" id="UP001146067">
    <property type="component" value="Unassembled WGS sequence"/>
</dbReference>
<sequence>MSRRTPHTTENPLRDSMLPVRVNRYRMVGAAVVAFGVALALGMLIPAFDPTYLSGFLRGAVVGGTAGYGCVAIARIVRGHVLLFDKETRQIQSIGRARDWLTYPRPGFDRIEYSDVDARIYEVRKDGTHRRLPIRRWTAKRQDGDVLVDILRANDPSRGRDESRVV</sequence>
<dbReference type="AlphaFoldDB" id="A0A9X3PEC5"/>
<feature type="transmembrane region" description="Helical" evidence="1">
    <location>
        <begin position="60"/>
        <end position="77"/>
    </location>
</feature>
<accession>A0A9X3PEC5</accession>